<dbReference type="InterPro" id="IPR000073">
    <property type="entry name" value="AB_hydrolase_1"/>
</dbReference>
<dbReference type="AlphaFoldDB" id="A0A447D0X9"/>
<gene>
    <name evidence="4" type="primary">phaC_4</name>
    <name evidence="4" type="ORF">RHODGE_RHODGE_04731</name>
</gene>
<protein>
    <submittedName>
        <fullName evidence="4">Poly(3-hydroxyalkanoate) polymerase subunit PhaC</fullName>
    </submittedName>
</protein>
<feature type="domain" description="AB hydrolase-1" evidence="2">
    <location>
        <begin position="136"/>
        <end position="189"/>
    </location>
</feature>
<evidence type="ECO:0000313" key="4">
    <source>
        <dbReference type="EMBL" id="VCU11200.1"/>
    </source>
</evidence>
<accession>A0A447D0X9</accession>
<evidence type="ECO:0000259" key="2">
    <source>
        <dbReference type="Pfam" id="PF00561"/>
    </source>
</evidence>
<evidence type="ECO:0000313" key="5">
    <source>
        <dbReference type="Proteomes" id="UP000289200"/>
    </source>
</evidence>
<dbReference type="Gene3D" id="3.40.50.1820">
    <property type="entry name" value="alpha/beta hydrolase"/>
    <property type="match status" value="1"/>
</dbReference>
<feature type="domain" description="PHB de-polymerase C-terminal" evidence="3">
    <location>
        <begin position="267"/>
        <end position="386"/>
    </location>
</feature>
<dbReference type="InterPro" id="IPR051321">
    <property type="entry name" value="PHA/PHB_synthase"/>
</dbReference>
<organism evidence="4 5">
    <name type="scientific">Rhodoplanes serenus</name>
    <dbReference type="NCBI Taxonomy" id="200615"/>
    <lineage>
        <taxon>Bacteria</taxon>
        <taxon>Pseudomonadati</taxon>
        <taxon>Pseudomonadota</taxon>
        <taxon>Alphaproteobacteria</taxon>
        <taxon>Hyphomicrobiales</taxon>
        <taxon>Nitrobacteraceae</taxon>
        <taxon>Rhodoplanes</taxon>
    </lineage>
</organism>
<dbReference type="PANTHER" id="PTHR36837:SF2">
    <property type="entry name" value="POLY(3-HYDROXYALKANOATE) POLYMERASE SUBUNIT PHAC"/>
    <property type="match status" value="1"/>
</dbReference>
<evidence type="ECO:0000256" key="1">
    <source>
        <dbReference type="SAM" id="SignalP"/>
    </source>
</evidence>
<dbReference type="Pfam" id="PF06850">
    <property type="entry name" value="PHB_depo_C"/>
    <property type="match status" value="1"/>
</dbReference>
<dbReference type="InterPro" id="IPR009656">
    <property type="entry name" value="PHB_depo_C"/>
</dbReference>
<feature type="signal peptide" evidence="1">
    <location>
        <begin position="1"/>
        <end position="25"/>
    </location>
</feature>
<dbReference type="EMBL" id="UWOC01000203">
    <property type="protein sequence ID" value="VCU11200.1"/>
    <property type="molecule type" value="Genomic_DNA"/>
</dbReference>
<keyword evidence="1" id="KW-0732">Signal</keyword>
<reference evidence="5" key="1">
    <citation type="submission" date="2018-10" db="EMBL/GenBank/DDBJ databases">
        <authorList>
            <person name="Peiro R."/>
            <person name="Begona"/>
            <person name="Cbmso G."/>
            <person name="Lopez M."/>
            <person name="Gonzalez S."/>
            <person name="Sacristan E."/>
            <person name="Castillo E."/>
        </authorList>
    </citation>
    <scope>NUCLEOTIDE SEQUENCE [LARGE SCALE GENOMIC DNA]</scope>
</reference>
<dbReference type="Proteomes" id="UP000289200">
    <property type="component" value="Unassembled WGS sequence"/>
</dbReference>
<feature type="chain" id="PRO_5019430312" evidence="1">
    <location>
        <begin position="26"/>
        <end position="398"/>
    </location>
</feature>
<dbReference type="SUPFAM" id="SSF53474">
    <property type="entry name" value="alpha/beta-Hydrolases"/>
    <property type="match status" value="1"/>
</dbReference>
<comment type="caution">
    <text evidence="4">The sequence shown here is derived from an EMBL/GenBank/DDBJ whole genome shotgun (WGS) entry which is preliminary data.</text>
</comment>
<sequence length="398" mass="42430">MAGPSFPSALLWPMLAAVSASEATAAFLHEIARRTATEEALRPPLVRPDWASDNRVVLELPTLLLRDFSTTQEPQDAASNHPDATPPPTLICAPYALHGATVADFAPGHSLVEALRAAGRTRLHLVEWRSATPAMRDFGIDTLLADLNVAVDAFDEPVDLVGICQGGWMALLFAARFPGKVRRLVIGGAPLDVAAGDSGLSRLAGTTPLSGFADLLRLGDGVLLGQLMLGLWGPAPTSPTAIRRELQLGEADGGRHDGARHDGAPVDAAEAALMQRFRDWYDWTVDLPGTYYLQVVQWLYKENRLARSALTALGRRIDLSALRLPVLLLAGRDDALVAPAQVTGILDRLGTPPEGRAALVVPSTHLGLFMGRTILAETWPGIVAWLDRPVAAPALAPA</sequence>
<dbReference type="OrthoDB" id="9767934at2"/>
<dbReference type="PANTHER" id="PTHR36837">
    <property type="entry name" value="POLY(3-HYDROXYALKANOATE) POLYMERASE SUBUNIT PHAC"/>
    <property type="match status" value="1"/>
</dbReference>
<dbReference type="InterPro" id="IPR029058">
    <property type="entry name" value="AB_hydrolase_fold"/>
</dbReference>
<proteinExistence type="predicted"/>
<dbReference type="Pfam" id="PF00561">
    <property type="entry name" value="Abhydrolase_1"/>
    <property type="match status" value="1"/>
</dbReference>
<name>A0A447D0X9_9BRAD</name>
<dbReference type="RefSeq" id="WP_129611475.1">
    <property type="nucleotide sequence ID" value="NZ_UWOC01000203.1"/>
</dbReference>
<evidence type="ECO:0000259" key="3">
    <source>
        <dbReference type="Pfam" id="PF06850"/>
    </source>
</evidence>
<keyword evidence="5" id="KW-1185">Reference proteome</keyword>